<evidence type="ECO:0000256" key="1">
    <source>
        <dbReference type="ARBA" id="ARBA00004651"/>
    </source>
</evidence>
<evidence type="ECO:0000256" key="3">
    <source>
        <dbReference type="ARBA" id="ARBA00022475"/>
    </source>
</evidence>
<evidence type="ECO:0000313" key="10">
    <source>
        <dbReference type="Proteomes" id="UP000579605"/>
    </source>
</evidence>
<evidence type="ECO:0000256" key="7">
    <source>
        <dbReference type="RuleBase" id="RU363032"/>
    </source>
</evidence>
<keyword evidence="9" id="KW-0762">Sugar transport</keyword>
<dbReference type="PROSITE" id="PS50928">
    <property type="entry name" value="ABC_TM1"/>
    <property type="match status" value="1"/>
</dbReference>
<dbReference type="AlphaFoldDB" id="A0A852ZDI8"/>
<keyword evidence="6 7" id="KW-0472">Membrane</keyword>
<dbReference type="RefSeq" id="WP_202889363.1">
    <property type="nucleotide sequence ID" value="NZ_BAAARR010000023.1"/>
</dbReference>
<dbReference type="GO" id="GO:0005886">
    <property type="term" value="C:plasma membrane"/>
    <property type="evidence" value="ECO:0007669"/>
    <property type="project" value="UniProtKB-SubCell"/>
</dbReference>
<dbReference type="EMBL" id="JACBZH010000001">
    <property type="protein sequence ID" value="NYH91207.1"/>
    <property type="molecule type" value="Genomic_DNA"/>
</dbReference>
<proteinExistence type="inferred from homology"/>
<dbReference type="InterPro" id="IPR035906">
    <property type="entry name" value="MetI-like_sf"/>
</dbReference>
<sequence length="263" mass="28263">MLPLLFVVTTALAPSGQALGTITPSGFKPANFSDALHSAAFGTMFVNSAIVTLGSTAVQVVLACMAGYALARIAFRGREGFFLLLIAVLVIPPEVTLVPLFVLVKHLPLEGGNDILGQGGIGLLNTLPGLMFPHLVSALSIFLMRQFYIGMPEELADAARIDGATEWTVLWRIFTPLAWPAVVTVAIFAFQGAWNDFLWPLVMTKSPDVQTVQLGLTVFFQENTTQWSLLMAAVILISVPVVVMFLLGQRTFQEGVATGAVKE</sequence>
<feature type="transmembrane region" description="Helical" evidence="7">
    <location>
        <begin position="169"/>
        <end position="194"/>
    </location>
</feature>
<dbReference type="SUPFAM" id="SSF161098">
    <property type="entry name" value="MetI-like"/>
    <property type="match status" value="1"/>
</dbReference>
<feature type="domain" description="ABC transmembrane type-1" evidence="8">
    <location>
        <begin position="45"/>
        <end position="248"/>
    </location>
</feature>
<accession>A0A852ZDI8</accession>
<reference evidence="9 10" key="1">
    <citation type="submission" date="2020-07" db="EMBL/GenBank/DDBJ databases">
        <title>Sequencing the genomes of 1000 actinobacteria strains.</title>
        <authorList>
            <person name="Klenk H.-P."/>
        </authorList>
    </citation>
    <scope>NUCLEOTIDE SEQUENCE [LARGE SCALE GENOMIC DNA]</scope>
    <source>
        <strain evidence="9 10">DSM 18448</strain>
    </source>
</reference>
<evidence type="ECO:0000256" key="5">
    <source>
        <dbReference type="ARBA" id="ARBA00022989"/>
    </source>
</evidence>
<dbReference type="PANTHER" id="PTHR43744">
    <property type="entry name" value="ABC TRANSPORTER PERMEASE PROTEIN MG189-RELATED-RELATED"/>
    <property type="match status" value="1"/>
</dbReference>
<keyword evidence="5 7" id="KW-1133">Transmembrane helix</keyword>
<feature type="transmembrane region" description="Helical" evidence="7">
    <location>
        <begin position="130"/>
        <end position="148"/>
    </location>
</feature>
<feature type="transmembrane region" description="Helical" evidence="7">
    <location>
        <begin position="82"/>
        <end position="104"/>
    </location>
</feature>
<evidence type="ECO:0000256" key="6">
    <source>
        <dbReference type="ARBA" id="ARBA00023136"/>
    </source>
</evidence>
<comment type="caution">
    <text evidence="9">The sequence shown here is derived from an EMBL/GenBank/DDBJ whole genome shotgun (WGS) entry which is preliminary data.</text>
</comment>
<organism evidence="9 10">
    <name type="scientific">Actinopolymorpha rutila</name>
    <dbReference type="NCBI Taxonomy" id="446787"/>
    <lineage>
        <taxon>Bacteria</taxon>
        <taxon>Bacillati</taxon>
        <taxon>Actinomycetota</taxon>
        <taxon>Actinomycetes</taxon>
        <taxon>Propionibacteriales</taxon>
        <taxon>Actinopolymorphaceae</taxon>
        <taxon>Actinopolymorpha</taxon>
    </lineage>
</organism>
<feature type="transmembrane region" description="Helical" evidence="7">
    <location>
        <begin position="44"/>
        <end position="70"/>
    </location>
</feature>
<evidence type="ECO:0000313" key="9">
    <source>
        <dbReference type="EMBL" id="NYH91207.1"/>
    </source>
</evidence>
<evidence type="ECO:0000256" key="2">
    <source>
        <dbReference type="ARBA" id="ARBA00022448"/>
    </source>
</evidence>
<keyword evidence="2 7" id="KW-0813">Transport</keyword>
<keyword evidence="4 7" id="KW-0812">Transmembrane</keyword>
<dbReference type="PANTHER" id="PTHR43744:SF12">
    <property type="entry name" value="ABC TRANSPORTER PERMEASE PROTEIN MG189-RELATED"/>
    <property type="match status" value="1"/>
</dbReference>
<dbReference type="CDD" id="cd06261">
    <property type="entry name" value="TM_PBP2"/>
    <property type="match status" value="1"/>
</dbReference>
<dbReference type="GO" id="GO:0055085">
    <property type="term" value="P:transmembrane transport"/>
    <property type="evidence" value="ECO:0007669"/>
    <property type="project" value="InterPro"/>
</dbReference>
<name>A0A852ZDI8_9ACTN</name>
<dbReference type="Pfam" id="PF00528">
    <property type="entry name" value="BPD_transp_1"/>
    <property type="match status" value="1"/>
</dbReference>
<keyword evidence="3" id="KW-1003">Cell membrane</keyword>
<dbReference type="InterPro" id="IPR000515">
    <property type="entry name" value="MetI-like"/>
</dbReference>
<dbReference type="Proteomes" id="UP000579605">
    <property type="component" value="Unassembled WGS sequence"/>
</dbReference>
<gene>
    <name evidence="9" type="ORF">F4554_003845</name>
</gene>
<comment type="similarity">
    <text evidence="7">Belongs to the binding-protein-dependent transport system permease family.</text>
</comment>
<evidence type="ECO:0000259" key="8">
    <source>
        <dbReference type="PROSITE" id="PS50928"/>
    </source>
</evidence>
<comment type="subcellular location">
    <subcellularLocation>
        <location evidence="1 7">Cell membrane</location>
        <topology evidence="1 7">Multi-pass membrane protein</topology>
    </subcellularLocation>
</comment>
<keyword evidence="10" id="KW-1185">Reference proteome</keyword>
<evidence type="ECO:0000256" key="4">
    <source>
        <dbReference type="ARBA" id="ARBA00022692"/>
    </source>
</evidence>
<feature type="transmembrane region" description="Helical" evidence="7">
    <location>
        <begin position="227"/>
        <end position="247"/>
    </location>
</feature>
<protein>
    <submittedName>
        <fullName evidence="9">Multiple sugar transport system permease protein</fullName>
    </submittedName>
</protein>
<dbReference type="Gene3D" id="1.10.3720.10">
    <property type="entry name" value="MetI-like"/>
    <property type="match status" value="1"/>
</dbReference>